<dbReference type="NCBIfam" id="TIGR04482">
    <property type="entry name" value="D_pro_red_PrdD"/>
    <property type="match status" value="1"/>
</dbReference>
<evidence type="ECO:0000256" key="1">
    <source>
        <dbReference type="ARBA" id="ARBA00023002"/>
    </source>
</evidence>
<dbReference type="Pfam" id="PF09338">
    <property type="entry name" value="Gly_reductase"/>
    <property type="match status" value="1"/>
</dbReference>
<evidence type="ECO:0000313" key="2">
    <source>
        <dbReference type="EMBL" id="MST69489.1"/>
    </source>
</evidence>
<dbReference type="GO" id="GO:0050485">
    <property type="term" value="F:oxidoreductase activity, acting on X-H and Y-H to form an X-Y bond, with a disulfide as acceptor"/>
    <property type="evidence" value="ECO:0007669"/>
    <property type="project" value="InterPro"/>
</dbReference>
<name>A0A6A8MB85_9FIRM</name>
<dbReference type="RefSeq" id="WP_154572959.1">
    <property type="nucleotide sequence ID" value="NZ_VUNB01000006.1"/>
</dbReference>
<accession>A0A6A8MB85</accession>
<dbReference type="InterPro" id="IPR031000">
    <property type="entry name" value="D_pro_red_PrdD"/>
</dbReference>
<organism evidence="2">
    <name type="scientific">Baileyella intestinalis</name>
    <dbReference type="NCBI Taxonomy" id="2606709"/>
    <lineage>
        <taxon>Bacteria</taxon>
        <taxon>Bacillati</taxon>
        <taxon>Bacillota</taxon>
        <taxon>Clostridia</taxon>
        <taxon>Peptostreptococcales</taxon>
        <taxon>Anaerovoracaceae</taxon>
        <taxon>Baileyella</taxon>
    </lineage>
</organism>
<comment type="caution">
    <text evidence="2">The sequence shown here is derived from an EMBL/GenBank/DDBJ whole genome shotgun (WGS) entry which is preliminary data.</text>
</comment>
<gene>
    <name evidence="2" type="primary">prdD</name>
    <name evidence="2" type="ORF">FYJ66_07825</name>
</gene>
<keyword evidence="1" id="KW-0560">Oxidoreductase</keyword>
<dbReference type="EMBL" id="VUNB01000006">
    <property type="protein sequence ID" value="MST69489.1"/>
    <property type="molecule type" value="Genomic_DNA"/>
</dbReference>
<dbReference type="AlphaFoldDB" id="A0A6A8MB85"/>
<dbReference type="InterPro" id="IPR015417">
    <property type="entry name" value="Gly_reductase_pB_sua/b"/>
</dbReference>
<protein>
    <submittedName>
        <fullName evidence="2">Proline reductase cluster protein PrdD</fullName>
    </submittedName>
</protein>
<sequence length="253" mass="28375">MSEIDLRRLVIKAFHMNEVKMGDTCDVKMNGQFTVSKDIIPGLLEKYDEIENIDINLIAPGDHDRYTNTIMDIIPISTKVLGKCGEGITHTITGVYVMLTGVDTEGKQAHEFGSSEGNLKDMLRLNKAGTPGDHDYIISFDVLFKKGQGQERKGCLEAHSACDEFIQVYRDKLKKFDGNKCTERHEYHDTVRPGQKKVLIIRQVAGQGAMYDTWMFPKEPSGVEGGKSIIEMGNVPIMLTPNEYRDGAIRSMQ</sequence>
<proteinExistence type="predicted"/>
<reference evidence="2" key="1">
    <citation type="submission" date="2019-09" db="EMBL/GenBank/DDBJ databases">
        <title>In-depth cultivation of the pig gut microbiome towards novel bacterial diversity and tailored functional studies.</title>
        <authorList>
            <person name="Wylensek D."/>
            <person name="Hitch T.C.A."/>
            <person name="Clavel T."/>
        </authorList>
    </citation>
    <scope>NUCLEOTIDE SEQUENCE</scope>
    <source>
        <strain evidence="2">RF-744-FAT-WT-3</strain>
    </source>
</reference>